<evidence type="ECO:0000256" key="5">
    <source>
        <dbReference type="SAM" id="Phobius"/>
    </source>
</evidence>
<proteinExistence type="predicted"/>
<evidence type="ECO:0000256" key="1">
    <source>
        <dbReference type="ARBA" id="ARBA00004141"/>
    </source>
</evidence>
<keyword evidence="2 5" id="KW-0812">Transmembrane</keyword>
<sequence length="75" mass="8123">MFVKGFGIAVKLTFAGKNQFVYPSTYLFGAISAACIVIQLNCYKVDLGEALTARTESLSTAPPCTSLYNQCFKTV</sequence>
<feature type="transmembrane region" description="Helical" evidence="5">
    <location>
        <begin position="20"/>
        <end position="40"/>
    </location>
</feature>
<dbReference type="EMBL" id="JACAZF010000013">
    <property type="protein sequence ID" value="KAF7291098.1"/>
    <property type="molecule type" value="Genomic_DNA"/>
</dbReference>
<evidence type="ECO:0000256" key="3">
    <source>
        <dbReference type="ARBA" id="ARBA00022989"/>
    </source>
</evidence>
<reference evidence="6" key="1">
    <citation type="submission" date="2020-05" db="EMBL/GenBank/DDBJ databases">
        <title>Mycena genomes resolve the evolution of fungal bioluminescence.</title>
        <authorList>
            <person name="Tsai I.J."/>
        </authorList>
    </citation>
    <scope>NUCLEOTIDE SEQUENCE</scope>
    <source>
        <strain evidence="6">171206Taipei</strain>
    </source>
</reference>
<keyword evidence="3 5" id="KW-1133">Transmembrane helix</keyword>
<evidence type="ECO:0000313" key="6">
    <source>
        <dbReference type="EMBL" id="KAF7291098.1"/>
    </source>
</evidence>
<evidence type="ECO:0000313" key="7">
    <source>
        <dbReference type="Proteomes" id="UP000636479"/>
    </source>
</evidence>
<protein>
    <submittedName>
        <fullName evidence="6">Uncharacterized protein</fullName>
    </submittedName>
</protein>
<evidence type="ECO:0000256" key="2">
    <source>
        <dbReference type="ARBA" id="ARBA00022692"/>
    </source>
</evidence>
<evidence type="ECO:0000256" key="4">
    <source>
        <dbReference type="ARBA" id="ARBA00023136"/>
    </source>
</evidence>
<dbReference type="PROSITE" id="PS51257">
    <property type="entry name" value="PROKAR_LIPOPROTEIN"/>
    <property type="match status" value="1"/>
</dbReference>
<dbReference type="GeneID" id="59351530"/>
<keyword evidence="7" id="KW-1185">Reference proteome</keyword>
<dbReference type="GO" id="GO:0016020">
    <property type="term" value="C:membrane"/>
    <property type="evidence" value="ECO:0007669"/>
    <property type="project" value="UniProtKB-SubCell"/>
</dbReference>
<gene>
    <name evidence="6" type="ORF">MIND_01252900</name>
</gene>
<dbReference type="Proteomes" id="UP000636479">
    <property type="component" value="Unassembled WGS sequence"/>
</dbReference>
<organism evidence="6 7">
    <name type="scientific">Mycena indigotica</name>
    <dbReference type="NCBI Taxonomy" id="2126181"/>
    <lineage>
        <taxon>Eukaryota</taxon>
        <taxon>Fungi</taxon>
        <taxon>Dikarya</taxon>
        <taxon>Basidiomycota</taxon>
        <taxon>Agaricomycotina</taxon>
        <taxon>Agaricomycetes</taxon>
        <taxon>Agaricomycetidae</taxon>
        <taxon>Agaricales</taxon>
        <taxon>Marasmiineae</taxon>
        <taxon>Mycenaceae</taxon>
        <taxon>Mycena</taxon>
    </lineage>
</organism>
<dbReference type="GO" id="GO:0015095">
    <property type="term" value="F:magnesium ion transmembrane transporter activity"/>
    <property type="evidence" value="ECO:0007669"/>
    <property type="project" value="InterPro"/>
</dbReference>
<name>A0A8H6S2G4_9AGAR</name>
<dbReference type="InterPro" id="IPR008521">
    <property type="entry name" value="Mg_trans_NIPA"/>
</dbReference>
<accession>A0A8H6S2G4</accession>
<dbReference type="Pfam" id="PF05653">
    <property type="entry name" value="Mg_trans_NIPA"/>
    <property type="match status" value="1"/>
</dbReference>
<comment type="subcellular location">
    <subcellularLocation>
        <location evidence="1">Membrane</location>
        <topology evidence="1">Multi-pass membrane protein</topology>
    </subcellularLocation>
</comment>
<dbReference type="OrthoDB" id="6428174at2759"/>
<keyword evidence="4 5" id="KW-0472">Membrane</keyword>
<dbReference type="AlphaFoldDB" id="A0A8H6S2G4"/>
<comment type="caution">
    <text evidence="6">The sequence shown here is derived from an EMBL/GenBank/DDBJ whole genome shotgun (WGS) entry which is preliminary data.</text>
</comment>
<dbReference type="RefSeq" id="XP_037214220.1">
    <property type="nucleotide sequence ID" value="XM_037369014.1"/>
</dbReference>